<dbReference type="Proteomes" id="UP000055019">
    <property type="component" value="Unassembled WGS sequence"/>
</dbReference>
<name>A0A158KIF8_9BURK</name>
<dbReference type="AlphaFoldDB" id="A0A158KIF8"/>
<evidence type="ECO:0000313" key="1">
    <source>
        <dbReference type="EMBL" id="SAL80938.1"/>
    </source>
</evidence>
<accession>A0A158KIF8</accession>
<evidence type="ECO:0000313" key="2">
    <source>
        <dbReference type="Proteomes" id="UP000055019"/>
    </source>
</evidence>
<comment type="caution">
    <text evidence="1">The sequence shown here is derived from an EMBL/GenBank/DDBJ whole genome shotgun (WGS) entry which is preliminary data.</text>
</comment>
<protein>
    <submittedName>
        <fullName evidence="1">Uncharacterized protein</fullName>
    </submittedName>
</protein>
<dbReference type="EMBL" id="FCOM02000035">
    <property type="protein sequence ID" value="SAL80938.1"/>
    <property type="molecule type" value="Genomic_DNA"/>
</dbReference>
<organism evidence="1 2">
    <name type="scientific">Caballeronia arvi</name>
    <dbReference type="NCBI Taxonomy" id="1777135"/>
    <lineage>
        <taxon>Bacteria</taxon>
        <taxon>Pseudomonadati</taxon>
        <taxon>Pseudomonadota</taxon>
        <taxon>Betaproteobacteria</taxon>
        <taxon>Burkholderiales</taxon>
        <taxon>Burkholderiaceae</taxon>
        <taxon>Caballeronia</taxon>
    </lineage>
</organism>
<proteinExistence type="predicted"/>
<gene>
    <name evidence="1" type="ORF">AWB74_05824</name>
</gene>
<reference evidence="1" key="1">
    <citation type="submission" date="2016-01" db="EMBL/GenBank/DDBJ databases">
        <authorList>
            <person name="Peeters C."/>
        </authorList>
    </citation>
    <scope>NUCLEOTIDE SEQUENCE [LARGE SCALE GENOMIC DNA]</scope>
    <source>
        <strain evidence="1">LMG 29317</strain>
    </source>
</reference>
<keyword evidence="2" id="KW-1185">Reference proteome</keyword>
<sequence length="110" mass="12543">MRCLTKAYSCLTTGQQDFPKRDCEGPNKRAAAVNVRGKQAVGFQAARLRYSVKATQRRFERSWRSLGQLFLSQGARRQNSSFPRSNRWEKKGIMFGSVYSRSNMPTSTVT</sequence>